<proteinExistence type="predicted"/>
<dbReference type="Proteomes" id="UP000824151">
    <property type="component" value="Unassembled WGS sequence"/>
</dbReference>
<accession>A0A9D1UTI5</accession>
<name>A0A9D1UTI5_9MICC</name>
<feature type="region of interest" description="Disordered" evidence="1">
    <location>
        <begin position="1"/>
        <end position="52"/>
    </location>
</feature>
<evidence type="ECO:0008006" key="4">
    <source>
        <dbReference type="Google" id="ProtNLM"/>
    </source>
</evidence>
<reference evidence="2" key="1">
    <citation type="journal article" date="2021" name="PeerJ">
        <title>Extensive microbial diversity within the chicken gut microbiome revealed by metagenomics and culture.</title>
        <authorList>
            <person name="Gilroy R."/>
            <person name="Ravi A."/>
            <person name="Getino M."/>
            <person name="Pursley I."/>
            <person name="Horton D.L."/>
            <person name="Alikhan N.F."/>
            <person name="Baker D."/>
            <person name="Gharbi K."/>
            <person name="Hall N."/>
            <person name="Watson M."/>
            <person name="Adriaenssens E.M."/>
            <person name="Foster-Nyarko E."/>
            <person name="Jarju S."/>
            <person name="Secka A."/>
            <person name="Antonio M."/>
            <person name="Oren A."/>
            <person name="Chaudhuri R.R."/>
            <person name="La Ragione R."/>
            <person name="Hildebrand F."/>
            <person name="Pallen M.J."/>
        </authorList>
    </citation>
    <scope>NUCLEOTIDE SEQUENCE</scope>
    <source>
        <strain evidence="2">ChiHejej3B27-3195</strain>
    </source>
</reference>
<comment type="caution">
    <text evidence="2">The sequence shown here is derived from an EMBL/GenBank/DDBJ whole genome shotgun (WGS) entry which is preliminary data.</text>
</comment>
<feature type="region of interest" description="Disordered" evidence="1">
    <location>
        <begin position="71"/>
        <end position="113"/>
    </location>
</feature>
<sequence>MARSETTASQPTHSTTTAHLFDPMSADSAGETRAGQTTDQQEGPPLDISGAQLSEDELVALLTILGSLQADEHQGSHGVGSTGPSDRTLQRRRHLGLWGRPGADSWTQAAGLR</sequence>
<evidence type="ECO:0000256" key="1">
    <source>
        <dbReference type="SAM" id="MobiDB-lite"/>
    </source>
</evidence>
<dbReference type="AlphaFoldDB" id="A0A9D1UTI5"/>
<evidence type="ECO:0000313" key="2">
    <source>
        <dbReference type="EMBL" id="HIX00123.1"/>
    </source>
</evidence>
<feature type="compositionally biased region" description="Low complexity" evidence="1">
    <location>
        <begin position="1"/>
        <end position="19"/>
    </location>
</feature>
<dbReference type="EMBL" id="DXGD01000306">
    <property type="protein sequence ID" value="HIX00123.1"/>
    <property type="molecule type" value="Genomic_DNA"/>
</dbReference>
<protein>
    <recommendedName>
        <fullName evidence="4">Acyl-CoA carboxylase subunit epsilon</fullName>
    </recommendedName>
</protein>
<organism evidence="2 3">
    <name type="scientific">Candidatus Nesterenkonia stercoripullorum</name>
    <dbReference type="NCBI Taxonomy" id="2838701"/>
    <lineage>
        <taxon>Bacteria</taxon>
        <taxon>Bacillati</taxon>
        <taxon>Actinomycetota</taxon>
        <taxon>Actinomycetes</taxon>
        <taxon>Micrococcales</taxon>
        <taxon>Micrococcaceae</taxon>
        <taxon>Nesterenkonia</taxon>
    </lineage>
</organism>
<evidence type="ECO:0000313" key="3">
    <source>
        <dbReference type="Proteomes" id="UP000824151"/>
    </source>
</evidence>
<reference evidence="2" key="2">
    <citation type="submission" date="2021-04" db="EMBL/GenBank/DDBJ databases">
        <authorList>
            <person name="Gilroy R."/>
        </authorList>
    </citation>
    <scope>NUCLEOTIDE SEQUENCE</scope>
    <source>
        <strain evidence="2">ChiHejej3B27-3195</strain>
    </source>
</reference>
<gene>
    <name evidence="2" type="ORF">H9871_08255</name>
</gene>